<sequence>MNDMSNKNIDKIHDNTSNSETNDILDSPITENEIQQALSTQHNGKSSGPDQIPAEIIKASYTFIRS</sequence>
<dbReference type="EMBL" id="JAIWYP010000005">
    <property type="protein sequence ID" value="KAH3823509.1"/>
    <property type="molecule type" value="Genomic_DNA"/>
</dbReference>
<evidence type="ECO:0000313" key="3">
    <source>
        <dbReference type="Proteomes" id="UP000828390"/>
    </source>
</evidence>
<dbReference type="AlphaFoldDB" id="A0A9D4GU70"/>
<keyword evidence="3" id="KW-1185">Reference proteome</keyword>
<feature type="compositionally biased region" description="Polar residues" evidence="1">
    <location>
        <begin position="15"/>
        <end position="31"/>
    </location>
</feature>
<gene>
    <name evidence="2" type="ORF">DPMN_125315</name>
</gene>
<reference evidence="2" key="2">
    <citation type="submission" date="2020-11" db="EMBL/GenBank/DDBJ databases">
        <authorList>
            <person name="McCartney M.A."/>
            <person name="Auch B."/>
            <person name="Kono T."/>
            <person name="Mallez S."/>
            <person name="Becker A."/>
            <person name="Gohl D.M."/>
            <person name="Silverstein K.A.T."/>
            <person name="Koren S."/>
            <person name="Bechman K.B."/>
            <person name="Herman A."/>
            <person name="Abrahante J.E."/>
            <person name="Garbe J."/>
        </authorList>
    </citation>
    <scope>NUCLEOTIDE SEQUENCE</scope>
    <source>
        <strain evidence="2">Duluth1</strain>
        <tissue evidence="2">Whole animal</tissue>
    </source>
</reference>
<dbReference type="Proteomes" id="UP000828390">
    <property type="component" value="Unassembled WGS sequence"/>
</dbReference>
<comment type="caution">
    <text evidence="2">The sequence shown here is derived from an EMBL/GenBank/DDBJ whole genome shotgun (WGS) entry which is preliminary data.</text>
</comment>
<feature type="region of interest" description="Disordered" evidence="1">
    <location>
        <begin position="1"/>
        <end position="31"/>
    </location>
</feature>
<evidence type="ECO:0000313" key="2">
    <source>
        <dbReference type="EMBL" id="KAH3823509.1"/>
    </source>
</evidence>
<name>A0A9D4GU70_DREPO</name>
<reference evidence="2" key="1">
    <citation type="journal article" date="2019" name="bioRxiv">
        <title>The Genome of the Zebra Mussel, Dreissena polymorpha: A Resource for Invasive Species Research.</title>
        <authorList>
            <person name="McCartney M.A."/>
            <person name="Auch B."/>
            <person name="Kono T."/>
            <person name="Mallez S."/>
            <person name="Zhang Y."/>
            <person name="Obille A."/>
            <person name="Becker A."/>
            <person name="Abrahante J.E."/>
            <person name="Garbe J."/>
            <person name="Badalamenti J.P."/>
            <person name="Herman A."/>
            <person name="Mangelson H."/>
            <person name="Liachko I."/>
            <person name="Sullivan S."/>
            <person name="Sone E.D."/>
            <person name="Koren S."/>
            <person name="Silverstein K.A.T."/>
            <person name="Beckman K.B."/>
            <person name="Gohl D.M."/>
        </authorList>
    </citation>
    <scope>NUCLEOTIDE SEQUENCE</scope>
    <source>
        <strain evidence="2">Duluth1</strain>
        <tissue evidence="2">Whole animal</tissue>
    </source>
</reference>
<protein>
    <submittedName>
        <fullName evidence="2">Uncharacterized protein</fullName>
    </submittedName>
</protein>
<proteinExistence type="predicted"/>
<accession>A0A9D4GU70</accession>
<evidence type="ECO:0000256" key="1">
    <source>
        <dbReference type="SAM" id="MobiDB-lite"/>
    </source>
</evidence>
<organism evidence="2 3">
    <name type="scientific">Dreissena polymorpha</name>
    <name type="common">Zebra mussel</name>
    <name type="synonym">Mytilus polymorpha</name>
    <dbReference type="NCBI Taxonomy" id="45954"/>
    <lineage>
        <taxon>Eukaryota</taxon>
        <taxon>Metazoa</taxon>
        <taxon>Spiralia</taxon>
        <taxon>Lophotrochozoa</taxon>
        <taxon>Mollusca</taxon>
        <taxon>Bivalvia</taxon>
        <taxon>Autobranchia</taxon>
        <taxon>Heteroconchia</taxon>
        <taxon>Euheterodonta</taxon>
        <taxon>Imparidentia</taxon>
        <taxon>Neoheterodontei</taxon>
        <taxon>Myida</taxon>
        <taxon>Dreissenoidea</taxon>
        <taxon>Dreissenidae</taxon>
        <taxon>Dreissena</taxon>
    </lineage>
</organism>